<dbReference type="InterPro" id="IPR049326">
    <property type="entry name" value="Rhodopsin_dom_fungi"/>
</dbReference>
<keyword evidence="3 6" id="KW-1133">Transmembrane helix</keyword>
<dbReference type="InterPro" id="IPR052337">
    <property type="entry name" value="SAT4-like"/>
</dbReference>
<evidence type="ECO:0000256" key="2">
    <source>
        <dbReference type="ARBA" id="ARBA00022692"/>
    </source>
</evidence>
<accession>A0A6G1IP55</accession>
<keyword evidence="2 6" id="KW-0812">Transmembrane</keyword>
<comment type="similarity">
    <text evidence="5">Belongs to the SAT4 family.</text>
</comment>
<dbReference type="PANTHER" id="PTHR33048">
    <property type="entry name" value="PTH11-LIKE INTEGRAL MEMBRANE PROTEIN (AFU_ORTHOLOGUE AFUA_5G11245)"/>
    <property type="match status" value="1"/>
</dbReference>
<dbReference type="Proteomes" id="UP000799291">
    <property type="component" value="Unassembled WGS sequence"/>
</dbReference>
<dbReference type="AlphaFoldDB" id="A0A6G1IP55"/>
<dbReference type="PANTHER" id="PTHR33048:SF158">
    <property type="entry name" value="MEMBRANE PROTEIN PTH11-LIKE, PUTATIVE-RELATED"/>
    <property type="match status" value="1"/>
</dbReference>
<proteinExistence type="inferred from homology"/>
<evidence type="ECO:0000256" key="1">
    <source>
        <dbReference type="ARBA" id="ARBA00004141"/>
    </source>
</evidence>
<feature type="non-terminal residue" evidence="8">
    <location>
        <position position="250"/>
    </location>
</feature>
<evidence type="ECO:0000256" key="3">
    <source>
        <dbReference type="ARBA" id="ARBA00022989"/>
    </source>
</evidence>
<feature type="domain" description="Rhodopsin" evidence="7">
    <location>
        <begin position="70"/>
        <end position="249"/>
    </location>
</feature>
<feature type="transmembrane region" description="Helical" evidence="6">
    <location>
        <begin position="226"/>
        <end position="247"/>
    </location>
</feature>
<feature type="transmembrane region" description="Helical" evidence="6">
    <location>
        <begin position="186"/>
        <end position="206"/>
    </location>
</feature>
<feature type="transmembrane region" description="Helical" evidence="6">
    <location>
        <begin position="101"/>
        <end position="126"/>
    </location>
</feature>
<name>A0A6G1IP55_9PLEO</name>
<feature type="transmembrane region" description="Helical" evidence="6">
    <location>
        <begin position="26"/>
        <end position="44"/>
    </location>
</feature>
<evidence type="ECO:0000256" key="4">
    <source>
        <dbReference type="ARBA" id="ARBA00023136"/>
    </source>
</evidence>
<comment type="subcellular location">
    <subcellularLocation>
        <location evidence="1">Membrane</location>
        <topology evidence="1">Multi-pass membrane protein</topology>
    </subcellularLocation>
</comment>
<dbReference type="Pfam" id="PF20684">
    <property type="entry name" value="Fung_rhodopsin"/>
    <property type="match status" value="1"/>
</dbReference>
<feature type="transmembrane region" description="Helical" evidence="6">
    <location>
        <begin position="73"/>
        <end position="94"/>
    </location>
</feature>
<reference evidence="8" key="1">
    <citation type="journal article" date="2020" name="Stud. Mycol.">
        <title>101 Dothideomycetes genomes: a test case for predicting lifestyles and emergence of pathogens.</title>
        <authorList>
            <person name="Haridas S."/>
            <person name="Albert R."/>
            <person name="Binder M."/>
            <person name="Bloem J."/>
            <person name="Labutti K."/>
            <person name="Salamov A."/>
            <person name="Andreopoulos B."/>
            <person name="Baker S."/>
            <person name="Barry K."/>
            <person name="Bills G."/>
            <person name="Bluhm B."/>
            <person name="Cannon C."/>
            <person name="Castanera R."/>
            <person name="Culley D."/>
            <person name="Daum C."/>
            <person name="Ezra D."/>
            <person name="Gonzalez J."/>
            <person name="Henrissat B."/>
            <person name="Kuo A."/>
            <person name="Liang C."/>
            <person name="Lipzen A."/>
            <person name="Lutzoni F."/>
            <person name="Magnuson J."/>
            <person name="Mondo S."/>
            <person name="Nolan M."/>
            <person name="Ohm R."/>
            <person name="Pangilinan J."/>
            <person name="Park H.-J."/>
            <person name="Ramirez L."/>
            <person name="Alfaro M."/>
            <person name="Sun H."/>
            <person name="Tritt A."/>
            <person name="Yoshinaga Y."/>
            <person name="Zwiers L.-H."/>
            <person name="Turgeon B."/>
            <person name="Goodwin S."/>
            <person name="Spatafora J."/>
            <person name="Crous P."/>
            <person name="Grigoriev I."/>
        </authorList>
    </citation>
    <scope>NUCLEOTIDE SEQUENCE</scope>
    <source>
        <strain evidence="8">CBS 122367</strain>
    </source>
</reference>
<evidence type="ECO:0000259" key="7">
    <source>
        <dbReference type="Pfam" id="PF20684"/>
    </source>
</evidence>
<evidence type="ECO:0000313" key="9">
    <source>
        <dbReference type="Proteomes" id="UP000799291"/>
    </source>
</evidence>
<organism evidence="8 9">
    <name type="scientific">Lentithecium fluviatile CBS 122367</name>
    <dbReference type="NCBI Taxonomy" id="1168545"/>
    <lineage>
        <taxon>Eukaryota</taxon>
        <taxon>Fungi</taxon>
        <taxon>Dikarya</taxon>
        <taxon>Ascomycota</taxon>
        <taxon>Pezizomycotina</taxon>
        <taxon>Dothideomycetes</taxon>
        <taxon>Pleosporomycetidae</taxon>
        <taxon>Pleosporales</taxon>
        <taxon>Massarineae</taxon>
        <taxon>Lentitheciaceae</taxon>
        <taxon>Lentithecium</taxon>
    </lineage>
</organism>
<dbReference type="OrthoDB" id="444631at2759"/>
<dbReference type="EMBL" id="MU005599">
    <property type="protein sequence ID" value="KAF2680026.1"/>
    <property type="molecule type" value="Genomic_DNA"/>
</dbReference>
<feature type="non-terminal residue" evidence="8">
    <location>
        <position position="1"/>
    </location>
</feature>
<protein>
    <recommendedName>
        <fullName evidence="7">Rhodopsin domain-containing protein</fullName>
    </recommendedName>
</protein>
<evidence type="ECO:0000256" key="5">
    <source>
        <dbReference type="ARBA" id="ARBA00038359"/>
    </source>
</evidence>
<evidence type="ECO:0000313" key="8">
    <source>
        <dbReference type="EMBL" id="KAF2680026.1"/>
    </source>
</evidence>
<feature type="transmembrane region" description="Helical" evidence="6">
    <location>
        <begin position="146"/>
        <end position="174"/>
    </location>
</feature>
<keyword evidence="4 6" id="KW-0472">Membrane</keyword>
<dbReference type="GO" id="GO:0016020">
    <property type="term" value="C:membrane"/>
    <property type="evidence" value="ECO:0007669"/>
    <property type="project" value="UniProtKB-SubCell"/>
</dbReference>
<evidence type="ECO:0000256" key="6">
    <source>
        <dbReference type="SAM" id="Phobius"/>
    </source>
</evidence>
<keyword evidence="9" id="KW-1185">Reference proteome</keyword>
<sequence>IPAGAPPNGIASNFVDPPFLDSQPRIITGVMLPLTFFIFILRLYTRVKITRLWGADDCEILISAKVTLTVKCLYAIVALFVKVTLLVFYLRVFFPVHHTRVMIWIGVVFTTVFYVACSIATIVLFVPPKGRKNGWMSTRPDSMTEALLQILSIQGVIGVVLDFYILFIPMHLVVGLHLPFSRKLSVCGVFFTGFIACLCSIVGTVFRFKAKPSHDPLWITAPTFSLAIIELNAGFICSSLPVLLVLFRRL</sequence>
<gene>
    <name evidence="8" type="ORF">K458DRAFT_258050</name>
</gene>